<dbReference type="EMBL" id="CP025785">
    <property type="protein sequence ID" value="AWG43086.1"/>
    <property type="molecule type" value="Genomic_DNA"/>
</dbReference>
<dbReference type="PROSITE" id="PS50293">
    <property type="entry name" value="TPR_REGION"/>
    <property type="match status" value="1"/>
</dbReference>
<protein>
    <recommendedName>
        <fullName evidence="4">Tetratricopeptide repeat family protein</fullName>
    </recommendedName>
</protein>
<gene>
    <name evidence="2" type="ORF">CR532_03845</name>
</gene>
<dbReference type="SMART" id="SM00028">
    <property type="entry name" value="TPR"/>
    <property type="match status" value="4"/>
</dbReference>
<dbReference type="Proteomes" id="UP000244655">
    <property type="component" value="Chromosome"/>
</dbReference>
<dbReference type="InterPro" id="IPR011990">
    <property type="entry name" value="TPR-like_helical_dom_sf"/>
</dbReference>
<proteinExistence type="predicted"/>
<keyword evidence="1" id="KW-0802">TPR repeat</keyword>
<dbReference type="OrthoDB" id="317977at2"/>
<dbReference type="Pfam" id="PF13181">
    <property type="entry name" value="TPR_8"/>
    <property type="match status" value="1"/>
</dbReference>
<evidence type="ECO:0000313" key="2">
    <source>
        <dbReference type="EMBL" id="AWG43086.1"/>
    </source>
</evidence>
<dbReference type="Pfam" id="PF13432">
    <property type="entry name" value="TPR_16"/>
    <property type="match status" value="1"/>
</dbReference>
<evidence type="ECO:0000313" key="3">
    <source>
        <dbReference type="Proteomes" id="UP000244655"/>
    </source>
</evidence>
<sequence>MIILIRGFMLKNIVYISLPENFTRRIKDFVFDPTILLPVEVNNVLNFSQIELNFEAIMSAILKISAYERDNVNFPYYKKLLLALNPNIFAELINAGLIKVDEGDYSLALEIFLALKGIDDKNEILLLNLALLYERMAENFLKAEQGTDALHSDQNALKIYEKLLGFKSPNENVFANAGFFFVRQYKLDKAQQLLKHYLKISDNSRLKGKVSEILNAIGNHESLDLGLERIYDLIILSREDEAISELIRLLKYNEGLWNAWFLLGWGYRRKGFYSEAKDAFLKVLFLDSKNVDAMNELSICFMELLELDDSLKYLLRALKLEPDNVKIISNLGILYLKMEHKKEALKYFKIVLEYDPKDSLALKYLELLDK</sequence>
<feature type="repeat" description="TPR" evidence="1">
    <location>
        <begin position="291"/>
        <end position="324"/>
    </location>
</feature>
<evidence type="ECO:0008006" key="4">
    <source>
        <dbReference type="Google" id="ProtNLM"/>
    </source>
</evidence>
<keyword evidence="3" id="KW-1185">Reference proteome</keyword>
<accession>A0A2S1LXT0</accession>
<evidence type="ECO:0000256" key="1">
    <source>
        <dbReference type="PROSITE-ProRule" id="PRU00339"/>
    </source>
</evidence>
<dbReference type="AlphaFoldDB" id="A0A2S1LXT0"/>
<dbReference type="PANTHER" id="PTHR12558">
    <property type="entry name" value="CELL DIVISION CYCLE 16,23,27"/>
    <property type="match status" value="1"/>
</dbReference>
<reference evidence="2 3" key="1">
    <citation type="submission" date="2018-01" db="EMBL/GenBank/DDBJ databases">
        <title>Genome sequence of Borrelia tachyglossi.</title>
        <authorList>
            <person name="Gofton A.W."/>
        </authorList>
    </citation>
    <scope>NUCLEOTIDE SEQUENCE [LARGE SCALE GENOMIC DNA]</scope>
    <source>
        <strain evidence="2 3">Bc-F10-1268</strain>
    </source>
</reference>
<feature type="repeat" description="TPR" evidence="1">
    <location>
        <begin position="257"/>
        <end position="290"/>
    </location>
</feature>
<dbReference type="SUPFAM" id="SSF48452">
    <property type="entry name" value="TPR-like"/>
    <property type="match status" value="2"/>
</dbReference>
<dbReference type="PROSITE" id="PS50005">
    <property type="entry name" value="TPR"/>
    <property type="match status" value="3"/>
</dbReference>
<dbReference type="Gene3D" id="1.25.40.10">
    <property type="entry name" value="Tetratricopeptide repeat domain"/>
    <property type="match status" value="2"/>
</dbReference>
<dbReference type="PANTHER" id="PTHR12558:SF13">
    <property type="entry name" value="CELL DIVISION CYCLE PROTEIN 27 HOMOLOG"/>
    <property type="match status" value="1"/>
</dbReference>
<dbReference type="InterPro" id="IPR019734">
    <property type="entry name" value="TPR_rpt"/>
</dbReference>
<name>A0A2S1LXT0_9SPIR</name>
<organism evidence="2 3">
    <name type="scientific">Candidatus Borreliella tachyglossi</name>
    <dbReference type="NCBI Taxonomy" id="1964448"/>
    <lineage>
        <taxon>Bacteria</taxon>
        <taxon>Pseudomonadati</taxon>
        <taxon>Spirochaetota</taxon>
        <taxon>Spirochaetia</taxon>
        <taxon>Spirochaetales</taxon>
        <taxon>Borreliaceae</taxon>
        <taxon>Borreliella</taxon>
    </lineage>
</organism>
<feature type="repeat" description="TPR" evidence="1">
    <location>
        <begin position="325"/>
        <end position="358"/>
    </location>
</feature>